<dbReference type="RefSeq" id="WP_350332259.1">
    <property type="nucleotide sequence ID" value="NZ_CP054719.1"/>
</dbReference>
<reference evidence="2 3" key="1">
    <citation type="submission" date="2020-06" db="EMBL/GenBank/DDBJ databases">
        <title>The endosymbiont of the kinetoplastid Bodo saltans is a Paracaedibacter-like alpha-proteobacterium possessing a putative toxin-antitoxin system.</title>
        <authorList>
            <person name="Midha S."/>
            <person name="Rigden D.J."/>
            <person name="Siozios S."/>
            <person name="Hurst G.D.D."/>
            <person name="Jackson A.P."/>
        </authorList>
    </citation>
    <scope>NUCLEOTIDE SEQUENCE [LARGE SCALE GENOMIC DNA]</scope>
    <source>
        <strain evidence="2">Lake Konstanz</strain>
    </source>
</reference>
<dbReference type="AlphaFoldDB" id="A0A7L9RSC0"/>
<feature type="signal peptide" evidence="1">
    <location>
        <begin position="1"/>
        <end position="19"/>
    </location>
</feature>
<dbReference type="EMBL" id="CP054719">
    <property type="protein sequence ID" value="QOL19507.1"/>
    <property type="molecule type" value="Genomic_DNA"/>
</dbReference>
<sequence length="181" mass="19911">MKLGFTALAFLAFTSNVSAAEIIPFSNINLNTAKNTVKVKPAHKDCSTAMHAYSEDTFSSLLKNTNIDPKAATSEAALYAIKNHHLFSGGQLYRFANKLSKANERFAANFLLERIVERDTNNSTPDLLIKVAGKLKQNTPILAAKAYLYAQQHSQATEEEKAVAEREYTALKNLALMLSSL</sequence>
<keyword evidence="1" id="KW-0732">Signal</keyword>
<gene>
    <name evidence="2" type="ORF">CPBP_00269</name>
</gene>
<evidence type="ECO:0000256" key="1">
    <source>
        <dbReference type="SAM" id="SignalP"/>
    </source>
</evidence>
<evidence type="ECO:0000313" key="2">
    <source>
        <dbReference type="EMBL" id="QOL19507.1"/>
    </source>
</evidence>
<protein>
    <submittedName>
        <fullName evidence="2">Uncharacterized protein</fullName>
    </submittedName>
</protein>
<dbReference type="Proteomes" id="UP000594001">
    <property type="component" value="Chromosome"/>
</dbReference>
<organism evidence="2 3">
    <name type="scientific">Candidatus Bodocaedibacter vickermanii</name>
    <dbReference type="NCBI Taxonomy" id="2741701"/>
    <lineage>
        <taxon>Bacteria</taxon>
        <taxon>Pseudomonadati</taxon>
        <taxon>Pseudomonadota</taxon>
        <taxon>Alphaproteobacteria</taxon>
        <taxon>Holosporales</taxon>
        <taxon>Candidatus Paracaedibacteraceae</taxon>
        <taxon>Candidatus Bodocaedibacter</taxon>
    </lineage>
</organism>
<feature type="chain" id="PRO_5032530588" evidence="1">
    <location>
        <begin position="20"/>
        <end position="181"/>
    </location>
</feature>
<keyword evidence="3" id="KW-1185">Reference proteome</keyword>
<name>A0A7L9RSC0_9PROT</name>
<evidence type="ECO:0000313" key="3">
    <source>
        <dbReference type="Proteomes" id="UP000594001"/>
    </source>
</evidence>
<dbReference type="KEGG" id="pbal:CPBP_00269"/>
<proteinExistence type="predicted"/>
<accession>A0A7L9RSC0</accession>